<accession>A0A8H9GV18</accession>
<name>A0A8H9GV18_9MICO</name>
<feature type="chain" id="PRO_5034687784" description="CBM6 domain-containing protein" evidence="2">
    <location>
        <begin position="45"/>
        <end position="892"/>
    </location>
</feature>
<evidence type="ECO:0000313" key="5">
    <source>
        <dbReference type="Proteomes" id="UP000655589"/>
    </source>
</evidence>
<dbReference type="Proteomes" id="UP000655589">
    <property type="component" value="Unassembled WGS sequence"/>
</dbReference>
<feature type="region of interest" description="Disordered" evidence="1">
    <location>
        <begin position="746"/>
        <end position="770"/>
    </location>
</feature>
<protein>
    <recommendedName>
        <fullName evidence="3">CBM6 domain-containing protein</fullName>
    </recommendedName>
</protein>
<dbReference type="InterPro" id="IPR005084">
    <property type="entry name" value="CBM6"/>
</dbReference>
<dbReference type="InterPro" id="IPR008979">
    <property type="entry name" value="Galactose-bd-like_sf"/>
</dbReference>
<feature type="signal peptide" evidence="2">
    <location>
        <begin position="1"/>
        <end position="44"/>
    </location>
</feature>
<dbReference type="EMBL" id="BMPT01000030">
    <property type="protein sequence ID" value="GGM44172.1"/>
    <property type="molecule type" value="Genomic_DNA"/>
</dbReference>
<keyword evidence="2" id="KW-0732">Signal</keyword>
<dbReference type="AlphaFoldDB" id="A0A8H9GV18"/>
<dbReference type="SUPFAM" id="SSF49785">
    <property type="entry name" value="Galactose-binding domain-like"/>
    <property type="match status" value="1"/>
</dbReference>
<reference evidence="4" key="1">
    <citation type="journal article" date="2014" name="Int. J. Syst. Evol. Microbiol.">
        <title>Complete genome sequence of Corynebacterium casei LMG S-19264T (=DSM 44701T), isolated from a smear-ripened cheese.</title>
        <authorList>
            <consortium name="US DOE Joint Genome Institute (JGI-PGF)"/>
            <person name="Walter F."/>
            <person name="Albersmeier A."/>
            <person name="Kalinowski J."/>
            <person name="Ruckert C."/>
        </authorList>
    </citation>
    <scope>NUCLEOTIDE SEQUENCE</scope>
    <source>
        <strain evidence="4">JCM 3051</strain>
    </source>
</reference>
<dbReference type="InterPro" id="IPR017853">
    <property type="entry name" value="GH"/>
</dbReference>
<evidence type="ECO:0000259" key="3">
    <source>
        <dbReference type="PROSITE" id="PS51175"/>
    </source>
</evidence>
<evidence type="ECO:0000256" key="1">
    <source>
        <dbReference type="SAM" id="MobiDB-lite"/>
    </source>
</evidence>
<sequence length="892" mass="94616">MVHLIPVRLISARRRAATRAAALAGCLALGGSLLVATTPTSAFGADAAEQVRVDFSAPTGAVHGGATGVLYGLSDHEVPTTAVVAGAAPRTVTQMPEGGLQHPNGGALSVSETFFASGGADIYINIQDYYPKWGYANAEDPPNTYPGQADFLDKVRTVVERVAREADPDELDRYVFTPFNEPDWIWYGDWSAQRERFLADWEAAYELIHEIIPGARIAGLGEANYNPQRVTDFMTWAAERDVLPDIMTWHELDGEDLGTFSGHLEHFRALEESLGLPETPVNITEYSPWRSDTGVPGRMIRWISLFETHKVDAEMAYWTAAGNLSDHTSRTQGGNGAWWLLKWYGDLAGQTVDMTVPRPETPGTLQGLAALDEDRRKGTVLLGGTDQAVTVDVEGLAPSVFGTEVDVRLERTRFTGQEGLGGAPQTLSVDRVRVGADGTLDVDVPAGTEMDAYQVTITPSAKGPVPAADAAWSQRTEAEAMRLGGGAYAATQEGTYATSGGQDVRGLTTAAGSLTWDVDVPAAGTYRLDVYHGTGATVPGQGRSRTSGRHALYVGDRLDQVVQYSSTLTDTYKGLTSVLVELPAGTSTLSLRTSADGGATALPGSDLAIDVVDLVAVDGPEMSAYPSSSARTTGDATVRPSDGGRLHLAPGARAEFFVVAQEDGYYTLDVDTGSAAGGGAYGLAVDGRAIEGAATRPGRDGRTTVTLHLGRGMHQVHVTAERRLGVDGLRLTRDTAADEHATVVQAEDPSVRRSEGVTVETPPAASGSNVQGEYVGWLTAGRTITVPRPSGAAPGDYDIGLTYANADKFTGHPYNADIISRTADIHEEGSDTTSTVAYQHTYSDYNFWTRTTPLRLTTADGDIVIGNPDGDAPNIDAVTIAPFVIAVTTTPR</sequence>
<reference evidence="4" key="2">
    <citation type="submission" date="2020-09" db="EMBL/GenBank/DDBJ databases">
        <authorList>
            <person name="Sun Q."/>
            <person name="Ohkuma M."/>
        </authorList>
    </citation>
    <scope>NUCLEOTIDE SEQUENCE</scope>
    <source>
        <strain evidence="4">JCM 3051</strain>
    </source>
</reference>
<feature type="domain" description="CBM6" evidence="3">
    <location>
        <begin position="474"/>
        <end position="615"/>
    </location>
</feature>
<evidence type="ECO:0000313" key="4">
    <source>
        <dbReference type="EMBL" id="GGM44172.1"/>
    </source>
</evidence>
<gene>
    <name evidence="4" type="ORF">GCM10010102_44530</name>
</gene>
<dbReference type="PROSITE" id="PS51175">
    <property type="entry name" value="CBM6"/>
    <property type="match status" value="1"/>
</dbReference>
<dbReference type="RefSeq" id="WP_171106107.1">
    <property type="nucleotide sequence ID" value="NZ_BMPT01000030.1"/>
</dbReference>
<evidence type="ECO:0000256" key="2">
    <source>
        <dbReference type="SAM" id="SignalP"/>
    </source>
</evidence>
<comment type="caution">
    <text evidence="4">The sequence shown here is derived from an EMBL/GenBank/DDBJ whole genome shotgun (WGS) entry which is preliminary data.</text>
</comment>
<proteinExistence type="predicted"/>
<organism evidence="4 5">
    <name type="scientific">Promicromonospora citrea</name>
    <dbReference type="NCBI Taxonomy" id="43677"/>
    <lineage>
        <taxon>Bacteria</taxon>
        <taxon>Bacillati</taxon>
        <taxon>Actinomycetota</taxon>
        <taxon>Actinomycetes</taxon>
        <taxon>Micrococcales</taxon>
        <taxon>Promicromonosporaceae</taxon>
        <taxon>Promicromonospora</taxon>
    </lineage>
</organism>
<keyword evidence="5" id="KW-1185">Reference proteome</keyword>
<dbReference type="Gene3D" id="2.60.120.260">
    <property type="entry name" value="Galactose-binding domain-like"/>
    <property type="match status" value="3"/>
</dbReference>
<dbReference type="Gene3D" id="3.20.20.80">
    <property type="entry name" value="Glycosidases"/>
    <property type="match status" value="1"/>
</dbReference>
<dbReference type="GO" id="GO:0030246">
    <property type="term" value="F:carbohydrate binding"/>
    <property type="evidence" value="ECO:0007669"/>
    <property type="project" value="InterPro"/>
</dbReference>
<dbReference type="SUPFAM" id="SSF51445">
    <property type="entry name" value="(Trans)glycosidases"/>
    <property type="match status" value="1"/>
</dbReference>